<proteinExistence type="predicted"/>
<keyword evidence="2" id="KW-1185">Reference proteome</keyword>
<sequence>MQDPELCRALKFSINVDSQNLPSVTPCRYHGQDKTSGRDWPEIYRGAFKQESEEALITWHKYLRSRKNCQKQCLNSIAIAQLLTTKAISSFFRAEIPDSYPNKTMGGIRMNSGVP</sequence>
<gene>
    <name evidence="1" type="ORF">RRG08_041041</name>
</gene>
<dbReference type="EMBL" id="JAWDGP010006763">
    <property type="protein sequence ID" value="KAK3735849.1"/>
    <property type="molecule type" value="Genomic_DNA"/>
</dbReference>
<comment type="caution">
    <text evidence="1">The sequence shown here is derived from an EMBL/GenBank/DDBJ whole genome shotgun (WGS) entry which is preliminary data.</text>
</comment>
<name>A0AAE0Y826_9GAST</name>
<accession>A0AAE0Y826</accession>
<reference evidence="1" key="1">
    <citation type="journal article" date="2023" name="G3 (Bethesda)">
        <title>A reference genome for the long-term kleptoplast-retaining sea slug Elysia crispata morphotype clarki.</title>
        <authorList>
            <person name="Eastman K.E."/>
            <person name="Pendleton A.L."/>
            <person name="Shaikh M.A."/>
            <person name="Suttiyut T."/>
            <person name="Ogas R."/>
            <person name="Tomko P."/>
            <person name="Gavelis G."/>
            <person name="Widhalm J.R."/>
            <person name="Wisecaver J.H."/>
        </authorList>
    </citation>
    <scope>NUCLEOTIDE SEQUENCE</scope>
    <source>
        <strain evidence="1">ECLA1</strain>
    </source>
</reference>
<protein>
    <submittedName>
        <fullName evidence="1">Uncharacterized protein</fullName>
    </submittedName>
</protein>
<evidence type="ECO:0000313" key="1">
    <source>
        <dbReference type="EMBL" id="KAK3735849.1"/>
    </source>
</evidence>
<organism evidence="1 2">
    <name type="scientific">Elysia crispata</name>
    <name type="common">lettuce slug</name>
    <dbReference type="NCBI Taxonomy" id="231223"/>
    <lineage>
        <taxon>Eukaryota</taxon>
        <taxon>Metazoa</taxon>
        <taxon>Spiralia</taxon>
        <taxon>Lophotrochozoa</taxon>
        <taxon>Mollusca</taxon>
        <taxon>Gastropoda</taxon>
        <taxon>Heterobranchia</taxon>
        <taxon>Euthyneura</taxon>
        <taxon>Panpulmonata</taxon>
        <taxon>Sacoglossa</taxon>
        <taxon>Placobranchoidea</taxon>
        <taxon>Plakobranchidae</taxon>
        <taxon>Elysia</taxon>
    </lineage>
</organism>
<evidence type="ECO:0000313" key="2">
    <source>
        <dbReference type="Proteomes" id="UP001283361"/>
    </source>
</evidence>
<dbReference type="Proteomes" id="UP001283361">
    <property type="component" value="Unassembled WGS sequence"/>
</dbReference>
<dbReference type="AlphaFoldDB" id="A0AAE0Y826"/>